<evidence type="ECO:0000313" key="3">
    <source>
        <dbReference type="Proteomes" id="UP000076632"/>
    </source>
</evidence>
<gene>
    <name evidence="2" type="ORF">L228DRAFT_236693</name>
</gene>
<dbReference type="RefSeq" id="XP_018191173.1">
    <property type="nucleotide sequence ID" value="XM_018330855.1"/>
</dbReference>
<dbReference type="Proteomes" id="UP000076632">
    <property type="component" value="Unassembled WGS sequence"/>
</dbReference>
<sequence length="443" mass="50612">MQSCAPHMSYLPSGERHLESNPPLKARLRRNHYEFQPYTGETSNSTFADRERRESNASDDSALSGMTLSSHRGGTWVSTRRRSSIGDRMSDAMTRMRGALGGRKSRDVMNEDNPANLQERRWAFSFARICVFLVSLGVANVVSSHAFSSNSFYLTSSYGIYMLFCDFAMGLQMGPSLLDHSDCFCVMTSIDGNQQLILAQAGNHSCVRAKSFTPLQTTQKVFAKKEVLEKRPISYDSDGDELVNIFMGHPPESVRSYSFKKRLICKSSTYFASIFKNANTLHLPYAESYRFYIFELWLKGRNLKRISGLFFEGKLDFRTLARVYQIAYEYKVPLLKDICVDIVIDWIKAHKYRSPPWYFKGRILASVPEYSLMDKLLDDIKEYNDDKALMADVRSSLSKTFLGGVVAAMRFWPKAIGPSPSCHLLRNPCIYHEHRDDWPSCKD</sequence>
<proteinExistence type="predicted"/>
<keyword evidence="3" id="KW-1185">Reference proteome</keyword>
<protein>
    <recommendedName>
        <fullName evidence="4">BTB domain-containing protein</fullName>
    </recommendedName>
</protein>
<reference evidence="2 3" key="1">
    <citation type="journal article" date="2016" name="Fungal Biol.">
        <title>The genome of Xylona heveae provides a window into fungal endophytism.</title>
        <authorList>
            <person name="Gazis R."/>
            <person name="Kuo A."/>
            <person name="Riley R."/>
            <person name="LaButti K."/>
            <person name="Lipzen A."/>
            <person name="Lin J."/>
            <person name="Amirebrahimi M."/>
            <person name="Hesse C.N."/>
            <person name="Spatafora J.W."/>
            <person name="Henrissat B."/>
            <person name="Hainaut M."/>
            <person name="Grigoriev I.V."/>
            <person name="Hibbett D.S."/>
        </authorList>
    </citation>
    <scope>NUCLEOTIDE SEQUENCE [LARGE SCALE GENOMIC DNA]</scope>
    <source>
        <strain evidence="2 3">TC161</strain>
    </source>
</reference>
<evidence type="ECO:0000313" key="2">
    <source>
        <dbReference type="EMBL" id="KZF25618.1"/>
    </source>
</evidence>
<feature type="region of interest" description="Disordered" evidence="1">
    <location>
        <begin position="34"/>
        <end position="73"/>
    </location>
</feature>
<dbReference type="AlphaFoldDB" id="A0A165J1K1"/>
<dbReference type="InParanoid" id="A0A165J1K1"/>
<name>A0A165J1K1_XYLHT</name>
<feature type="region of interest" description="Disordered" evidence="1">
    <location>
        <begin position="1"/>
        <end position="21"/>
    </location>
</feature>
<organism evidence="2 3">
    <name type="scientific">Xylona heveae (strain CBS 132557 / TC161)</name>
    <dbReference type="NCBI Taxonomy" id="1328760"/>
    <lineage>
        <taxon>Eukaryota</taxon>
        <taxon>Fungi</taxon>
        <taxon>Dikarya</taxon>
        <taxon>Ascomycota</taxon>
        <taxon>Pezizomycotina</taxon>
        <taxon>Xylonomycetes</taxon>
        <taxon>Xylonales</taxon>
        <taxon>Xylonaceae</taxon>
        <taxon>Xylona</taxon>
    </lineage>
</organism>
<dbReference type="GeneID" id="28895992"/>
<evidence type="ECO:0008006" key="4">
    <source>
        <dbReference type="Google" id="ProtNLM"/>
    </source>
</evidence>
<evidence type="ECO:0000256" key="1">
    <source>
        <dbReference type="SAM" id="MobiDB-lite"/>
    </source>
</evidence>
<accession>A0A165J1K1</accession>
<feature type="compositionally biased region" description="Polar residues" evidence="1">
    <location>
        <begin position="58"/>
        <end position="73"/>
    </location>
</feature>
<dbReference type="EMBL" id="KV407455">
    <property type="protein sequence ID" value="KZF25618.1"/>
    <property type="molecule type" value="Genomic_DNA"/>
</dbReference>